<reference evidence="2 3" key="1">
    <citation type="journal article" date="2020" name="Nature">
        <title>Six reference-quality genomes reveal evolution of bat adaptations.</title>
        <authorList>
            <person name="Jebb D."/>
            <person name="Huang Z."/>
            <person name="Pippel M."/>
            <person name="Hughes G.M."/>
            <person name="Lavrichenko K."/>
            <person name="Devanna P."/>
            <person name="Winkler S."/>
            <person name="Jermiin L.S."/>
            <person name="Skirmuntt E.C."/>
            <person name="Katzourakis A."/>
            <person name="Burkitt-Gray L."/>
            <person name="Ray D.A."/>
            <person name="Sullivan K.A.M."/>
            <person name="Roscito J.G."/>
            <person name="Kirilenko B.M."/>
            <person name="Davalos L.M."/>
            <person name="Corthals A.P."/>
            <person name="Power M.L."/>
            <person name="Jones G."/>
            <person name="Ransome R.D."/>
            <person name="Dechmann D.K.N."/>
            <person name="Locatelli A.G."/>
            <person name="Puechmaille S.J."/>
            <person name="Fedrigo O."/>
            <person name="Jarvis E.D."/>
            <person name="Hiller M."/>
            <person name="Vernes S.C."/>
            <person name="Myers E.W."/>
            <person name="Teeling E.C."/>
        </authorList>
    </citation>
    <scope>NUCLEOTIDE SEQUENCE [LARGE SCALE GENOMIC DNA]</scope>
    <source>
        <strain evidence="2">MMyoMyo1</strain>
        <tissue evidence="2">Flight muscle</tissue>
    </source>
</reference>
<feature type="region of interest" description="Disordered" evidence="1">
    <location>
        <begin position="57"/>
        <end position="76"/>
    </location>
</feature>
<dbReference type="EMBL" id="JABWUV010000001">
    <property type="protein sequence ID" value="KAF6387640.1"/>
    <property type="molecule type" value="Genomic_DNA"/>
</dbReference>
<proteinExistence type="predicted"/>
<name>A0A7J8ANH5_MYOMY</name>
<comment type="caution">
    <text evidence="2">The sequence shown here is derived from an EMBL/GenBank/DDBJ whole genome shotgun (WGS) entry which is preliminary data.</text>
</comment>
<evidence type="ECO:0000313" key="3">
    <source>
        <dbReference type="Proteomes" id="UP000527355"/>
    </source>
</evidence>
<dbReference type="AlphaFoldDB" id="A0A7J8ANH5"/>
<dbReference type="Proteomes" id="UP000527355">
    <property type="component" value="Unassembled WGS sequence"/>
</dbReference>
<sequence length="163" mass="17919">MPFSPWTMPFPMSIHVAGGLPLRSWNLCYGSGAGDAAELLPEKEGKAAAAFPSVDTTPAAEALPPSGQQNTLDLKPSRTRCQSARFKHTDGLQHHRSMSGGWFIHAWGQPVPKLGFNTSDDGEGRLAGSPTGCTSTLFRRRLGTVSWEPKRWALSRRDWKKRF</sequence>
<gene>
    <name evidence="2" type="ORF">mMyoMyo1_008108</name>
</gene>
<evidence type="ECO:0000313" key="2">
    <source>
        <dbReference type="EMBL" id="KAF6387640.1"/>
    </source>
</evidence>
<evidence type="ECO:0000256" key="1">
    <source>
        <dbReference type="SAM" id="MobiDB-lite"/>
    </source>
</evidence>
<organism evidence="2 3">
    <name type="scientific">Myotis myotis</name>
    <name type="common">Greater mouse-eared bat</name>
    <name type="synonym">Vespertilio myotis</name>
    <dbReference type="NCBI Taxonomy" id="51298"/>
    <lineage>
        <taxon>Eukaryota</taxon>
        <taxon>Metazoa</taxon>
        <taxon>Chordata</taxon>
        <taxon>Craniata</taxon>
        <taxon>Vertebrata</taxon>
        <taxon>Euteleostomi</taxon>
        <taxon>Mammalia</taxon>
        <taxon>Eutheria</taxon>
        <taxon>Laurasiatheria</taxon>
        <taxon>Chiroptera</taxon>
        <taxon>Yangochiroptera</taxon>
        <taxon>Vespertilionidae</taxon>
        <taxon>Myotis</taxon>
    </lineage>
</organism>
<protein>
    <submittedName>
        <fullName evidence="2">Uncharacterized protein</fullName>
    </submittedName>
</protein>
<keyword evidence="3" id="KW-1185">Reference proteome</keyword>
<accession>A0A7J8ANH5</accession>